<keyword evidence="7" id="KW-0843">Virulence</keyword>
<keyword evidence="5 12" id="KW-0378">Hydrolase</keyword>
<dbReference type="PROSITE" id="PS01095">
    <property type="entry name" value="GH18_1"/>
    <property type="match status" value="1"/>
</dbReference>
<evidence type="ECO:0000259" key="13">
    <source>
        <dbReference type="PROSITE" id="PS50941"/>
    </source>
</evidence>
<feature type="domain" description="Chitin-binding type-1" evidence="13">
    <location>
        <begin position="52"/>
        <end position="95"/>
    </location>
</feature>
<evidence type="ECO:0000313" key="15">
    <source>
        <dbReference type="EMBL" id="KAL2825862.1"/>
    </source>
</evidence>
<evidence type="ECO:0000256" key="5">
    <source>
        <dbReference type="ARBA" id="ARBA00022801"/>
    </source>
</evidence>
<comment type="caution">
    <text evidence="15">The sequence shown here is derived from an EMBL/GenBank/DDBJ whole genome shotgun (WGS) entry which is preliminary data.</text>
</comment>
<dbReference type="InterPro" id="IPR001223">
    <property type="entry name" value="Glyco_hydro18_cat"/>
</dbReference>
<dbReference type="Pfam" id="PF00704">
    <property type="entry name" value="Glyco_hydro_18"/>
    <property type="match status" value="1"/>
</dbReference>
<comment type="caution">
    <text evidence="11">Lacks conserved residue(s) required for the propagation of feature annotation.</text>
</comment>
<dbReference type="PANTHER" id="PTHR11177:SF402">
    <property type="entry name" value="CHITINASE"/>
    <property type="match status" value="1"/>
</dbReference>
<sequence length="355" mass="38792">MNNFWHTFNADSSGTCSPTQSCTSGCCSTSGFCGLGPEFCGQGNCTSSCDAKAECGLYAEPDSYNCPLNVCCSEYGFCGTTEDFCGEGCLTGCDKFTQPWSYKRKCNAWAPENIVAGASTHLNYAFALIGSDHWIAVMNSYDRDLVYISVGAWDAGGQWFSDMVSTSADRAIFVQSAISFMRTYGFDGIDIDWEYPAADDRDVVPADTANLVSFLKELKAACGTVYGVTVTLPSSYWYLKGYDIHGTWDGNSPWTKSVVQPHTNLSEISEGLDLLWRNKIDPHKVILGEAFYGRSFTLADPTCDDAPGGGPGECTDTMGILSDAEIQKIIRQHDLTPVLDKQAGVKYIVWDNNQW</sequence>
<dbReference type="PROSITE" id="PS00026">
    <property type="entry name" value="CHIT_BIND_I_1"/>
    <property type="match status" value="1"/>
</dbReference>
<dbReference type="InterPro" id="IPR001579">
    <property type="entry name" value="Glyco_hydro_18_chit_AS"/>
</dbReference>
<dbReference type="SUPFAM" id="SSF57016">
    <property type="entry name" value="Plant lectins/antimicrobial peptides"/>
    <property type="match status" value="1"/>
</dbReference>
<dbReference type="PROSITE" id="PS51910">
    <property type="entry name" value="GH18_2"/>
    <property type="match status" value="1"/>
</dbReference>
<dbReference type="SMART" id="SM00636">
    <property type="entry name" value="Glyco_18"/>
    <property type="match status" value="1"/>
</dbReference>
<keyword evidence="6" id="KW-0146">Chitin degradation</keyword>
<reference evidence="15 16" key="1">
    <citation type="submission" date="2024-07" db="EMBL/GenBank/DDBJ databases">
        <title>Section-level genome sequencing and comparative genomics of Aspergillus sections Usti and Cavernicolus.</title>
        <authorList>
            <consortium name="Lawrence Berkeley National Laboratory"/>
            <person name="Nybo J.L."/>
            <person name="Vesth T.C."/>
            <person name="Theobald S."/>
            <person name="Frisvad J.C."/>
            <person name="Larsen T.O."/>
            <person name="Kjaerboelling I."/>
            <person name="Rothschild-Mancinelli K."/>
            <person name="Lyhne E.K."/>
            <person name="Kogle M.E."/>
            <person name="Barry K."/>
            <person name="Clum A."/>
            <person name="Na H."/>
            <person name="Ledsgaard L."/>
            <person name="Lin J."/>
            <person name="Lipzen A."/>
            <person name="Kuo A."/>
            <person name="Riley R."/>
            <person name="Mondo S."/>
            <person name="Labutti K."/>
            <person name="Haridas S."/>
            <person name="Pangalinan J."/>
            <person name="Salamov A.A."/>
            <person name="Simmons B.A."/>
            <person name="Magnuson J.K."/>
            <person name="Chen J."/>
            <person name="Drula E."/>
            <person name="Henrissat B."/>
            <person name="Wiebenga A."/>
            <person name="Lubbers R.J."/>
            <person name="Gomes A.C."/>
            <person name="Makela M.R."/>
            <person name="Stajich J."/>
            <person name="Grigoriev I.V."/>
            <person name="Mortensen U.H."/>
            <person name="De Vries R.P."/>
            <person name="Baker S.E."/>
            <person name="Andersen M.R."/>
        </authorList>
    </citation>
    <scope>NUCLEOTIDE SEQUENCE [LARGE SCALE GENOMIC DNA]</scope>
    <source>
        <strain evidence="15 16">CBS 123904</strain>
    </source>
</reference>
<keyword evidence="16" id="KW-1185">Reference proteome</keyword>
<evidence type="ECO:0000256" key="1">
    <source>
        <dbReference type="ARBA" id="ARBA00000822"/>
    </source>
</evidence>
<evidence type="ECO:0000256" key="12">
    <source>
        <dbReference type="RuleBase" id="RU000489"/>
    </source>
</evidence>
<dbReference type="EMBL" id="JBFXLU010000470">
    <property type="protein sequence ID" value="KAL2825862.1"/>
    <property type="molecule type" value="Genomic_DNA"/>
</dbReference>
<dbReference type="SUPFAM" id="SSF51445">
    <property type="entry name" value="(Trans)glycosidases"/>
    <property type="match status" value="1"/>
</dbReference>
<dbReference type="InterPro" id="IPR017853">
    <property type="entry name" value="GH"/>
</dbReference>
<accession>A0ABR4IDN2</accession>
<protein>
    <recommendedName>
        <fullName evidence="3">chitinase</fullName>
        <ecNumber evidence="3">3.2.1.14</ecNumber>
    </recommendedName>
</protein>
<dbReference type="InterPro" id="IPR001002">
    <property type="entry name" value="Chitin-bd_1"/>
</dbReference>
<dbReference type="Pfam" id="PF00187">
    <property type="entry name" value="Chitin_bind_1"/>
    <property type="match status" value="1"/>
</dbReference>
<keyword evidence="9 12" id="KW-0326">Glycosidase</keyword>
<evidence type="ECO:0000256" key="8">
    <source>
        <dbReference type="ARBA" id="ARBA00023277"/>
    </source>
</evidence>
<evidence type="ECO:0000256" key="11">
    <source>
        <dbReference type="PROSITE-ProRule" id="PRU00261"/>
    </source>
</evidence>
<evidence type="ECO:0000256" key="6">
    <source>
        <dbReference type="ARBA" id="ARBA00023024"/>
    </source>
</evidence>
<feature type="disulfide bond" evidence="11">
    <location>
        <begin position="89"/>
        <end position="93"/>
    </location>
</feature>
<dbReference type="Gene3D" id="3.10.50.10">
    <property type="match status" value="1"/>
</dbReference>
<dbReference type="EC" id="3.2.1.14" evidence="3"/>
<evidence type="ECO:0000256" key="10">
    <source>
        <dbReference type="ARBA" id="ARBA00023326"/>
    </source>
</evidence>
<feature type="domain" description="GH18" evidence="14">
    <location>
        <begin position="91"/>
        <end position="355"/>
    </location>
</feature>
<dbReference type="InterPro" id="IPR029070">
    <property type="entry name" value="Chitinase_insertion_sf"/>
</dbReference>
<dbReference type="PROSITE" id="PS50941">
    <property type="entry name" value="CHIT_BIND_I_2"/>
    <property type="match status" value="1"/>
</dbReference>
<comment type="catalytic activity">
    <reaction evidence="1">
        <text>Random endo-hydrolysis of N-acetyl-beta-D-glucosaminide (1-&gt;4)-beta-linkages in chitin and chitodextrins.</text>
        <dbReference type="EC" id="3.2.1.14"/>
    </reaction>
</comment>
<dbReference type="Proteomes" id="UP001610446">
    <property type="component" value="Unassembled WGS sequence"/>
</dbReference>
<dbReference type="SMART" id="SM00270">
    <property type="entry name" value="ChtBD1"/>
    <property type="match status" value="2"/>
</dbReference>
<keyword evidence="11" id="KW-1015">Disulfide bond</keyword>
<dbReference type="InterPro" id="IPR011583">
    <property type="entry name" value="Chitinase_II/V-like_cat"/>
</dbReference>
<evidence type="ECO:0000256" key="3">
    <source>
        <dbReference type="ARBA" id="ARBA00012729"/>
    </source>
</evidence>
<dbReference type="InterPro" id="IPR050314">
    <property type="entry name" value="Glycosyl_Hydrlase_18"/>
</dbReference>
<dbReference type="InterPro" id="IPR018371">
    <property type="entry name" value="Chitin-binding_1_CS"/>
</dbReference>
<proteinExistence type="inferred from homology"/>
<dbReference type="InterPro" id="IPR036861">
    <property type="entry name" value="Endochitinase-like_sf"/>
</dbReference>
<gene>
    <name evidence="15" type="ORF">BJY01DRAFT_241480</name>
</gene>
<dbReference type="PANTHER" id="PTHR11177">
    <property type="entry name" value="CHITINASE"/>
    <property type="match status" value="1"/>
</dbReference>
<dbReference type="GO" id="GO:0016787">
    <property type="term" value="F:hydrolase activity"/>
    <property type="evidence" value="ECO:0007669"/>
    <property type="project" value="UniProtKB-KW"/>
</dbReference>
<keyword evidence="8" id="KW-0119">Carbohydrate metabolism</keyword>
<feature type="disulfide bond" evidence="11">
    <location>
        <begin position="71"/>
        <end position="85"/>
    </location>
</feature>
<evidence type="ECO:0000256" key="2">
    <source>
        <dbReference type="ARBA" id="ARBA00008682"/>
    </source>
</evidence>
<keyword evidence="10" id="KW-0624">Polysaccharide degradation</keyword>
<dbReference type="Gene3D" id="3.20.20.80">
    <property type="entry name" value="Glycosidases"/>
    <property type="match status" value="1"/>
</dbReference>
<evidence type="ECO:0000256" key="4">
    <source>
        <dbReference type="ARBA" id="ARBA00022669"/>
    </source>
</evidence>
<dbReference type="CDD" id="cd00035">
    <property type="entry name" value="ChtBD1"/>
    <property type="match status" value="1"/>
</dbReference>
<dbReference type="Gene3D" id="3.30.60.10">
    <property type="entry name" value="Endochitinase-like"/>
    <property type="match status" value="1"/>
</dbReference>
<evidence type="ECO:0000256" key="7">
    <source>
        <dbReference type="ARBA" id="ARBA00023026"/>
    </source>
</evidence>
<feature type="disulfide bond" evidence="11">
    <location>
        <begin position="66"/>
        <end position="78"/>
    </location>
</feature>
<evidence type="ECO:0000313" key="16">
    <source>
        <dbReference type="Proteomes" id="UP001610446"/>
    </source>
</evidence>
<comment type="similarity">
    <text evidence="2">Belongs to the glycosyl hydrolase 18 family. Chitinase class V subfamily.</text>
</comment>
<dbReference type="SUPFAM" id="SSF54556">
    <property type="entry name" value="Chitinase insertion domain"/>
    <property type="match status" value="1"/>
</dbReference>
<organism evidence="15 16">
    <name type="scientific">Aspergillus pseudoustus</name>
    <dbReference type="NCBI Taxonomy" id="1810923"/>
    <lineage>
        <taxon>Eukaryota</taxon>
        <taxon>Fungi</taxon>
        <taxon>Dikarya</taxon>
        <taxon>Ascomycota</taxon>
        <taxon>Pezizomycotina</taxon>
        <taxon>Eurotiomycetes</taxon>
        <taxon>Eurotiomycetidae</taxon>
        <taxon>Eurotiales</taxon>
        <taxon>Aspergillaceae</taxon>
        <taxon>Aspergillus</taxon>
        <taxon>Aspergillus subgen. Nidulantes</taxon>
    </lineage>
</organism>
<name>A0ABR4IDN2_9EURO</name>
<keyword evidence="4 11" id="KW-0147">Chitin-binding</keyword>
<evidence type="ECO:0000259" key="14">
    <source>
        <dbReference type="PROSITE" id="PS51910"/>
    </source>
</evidence>
<evidence type="ECO:0000256" key="9">
    <source>
        <dbReference type="ARBA" id="ARBA00023295"/>
    </source>
</evidence>